<organism evidence="1 2">
    <name type="scientific">Legionella dresdenensis</name>
    <dbReference type="NCBI Taxonomy" id="450200"/>
    <lineage>
        <taxon>Bacteria</taxon>
        <taxon>Pseudomonadati</taxon>
        <taxon>Pseudomonadota</taxon>
        <taxon>Gammaproteobacteria</taxon>
        <taxon>Legionellales</taxon>
        <taxon>Legionellaceae</taxon>
        <taxon>Legionella</taxon>
    </lineage>
</organism>
<comment type="caution">
    <text evidence="1">The sequence shown here is derived from an EMBL/GenBank/DDBJ whole genome shotgun (WGS) entry which is preliminary data.</text>
</comment>
<dbReference type="EMBL" id="JBHSAB010000001">
    <property type="protein sequence ID" value="MFC3907920.1"/>
    <property type="molecule type" value="Genomic_DNA"/>
</dbReference>
<dbReference type="Pfam" id="PF07963">
    <property type="entry name" value="N_methyl"/>
    <property type="match status" value="1"/>
</dbReference>
<name>A0ABV8CCB7_9GAMM</name>
<proteinExistence type="predicted"/>
<gene>
    <name evidence="1" type="ORF">ACFORL_02340</name>
</gene>
<accession>A0ABV8CCB7</accession>
<dbReference type="RefSeq" id="WP_382340700.1">
    <property type="nucleotide sequence ID" value="NZ_JBHSAB010000001.1"/>
</dbReference>
<keyword evidence="2" id="KW-1185">Reference proteome</keyword>
<reference evidence="2" key="1">
    <citation type="journal article" date="2019" name="Int. J. Syst. Evol. Microbiol.">
        <title>The Global Catalogue of Microorganisms (GCM) 10K type strain sequencing project: providing services to taxonomists for standard genome sequencing and annotation.</title>
        <authorList>
            <consortium name="The Broad Institute Genomics Platform"/>
            <consortium name="The Broad Institute Genome Sequencing Center for Infectious Disease"/>
            <person name="Wu L."/>
            <person name="Ma J."/>
        </authorList>
    </citation>
    <scope>NUCLEOTIDE SEQUENCE [LARGE SCALE GENOMIC DNA]</scope>
    <source>
        <strain evidence="2">CCUG 59858</strain>
    </source>
</reference>
<dbReference type="Proteomes" id="UP001595758">
    <property type="component" value="Unassembled WGS sequence"/>
</dbReference>
<evidence type="ECO:0000313" key="2">
    <source>
        <dbReference type="Proteomes" id="UP001595758"/>
    </source>
</evidence>
<sequence length="240" mass="27452">MRKEYGLTLTELMIALFLSTLLISLLLQQYVTAKKHYLALQKQLNQNFELNLVSDLIKNSVRQAGFAPCRSVGQLETVDRRDKSVPLLAYIIDDHGLVLNRMSEHFATVQYQYSAQQILVEPGAYFALKQPVLIADCYHAEVQLLKTARSVKEGMLLTLQKPLAYSYIDPIYVGQWLEERFYIHKNPHSQLTLYYQNGHSEELSELINSLSVEAVYPSLLNITLGYGDDKKLPLTTRIRA</sequence>
<protein>
    <submittedName>
        <fullName evidence="1">PilW family protein</fullName>
    </submittedName>
</protein>
<dbReference type="InterPro" id="IPR012902">
    <property type="entry name" value="N_methyl_site"/>
</dbReference>
<evidence type="ECO:0000313" key="1">
    <source>
        <dbReference type="EMBL" id="MFC3907920.1"/>
    </source>
</evidence>